<keyword evidence="1" id="KW-0175">Coiled coil</keyword>
<accession>A0A6C0F3P8</accession>
<evidence type="ECO:0000256" key="1">
    <source>
        <dbReference type="SAM" id="Coils"/>
    </source>
</evidence>
<evidence type="ECO:0000313" key="2">
    <source>
        <dbReference type="EMBL" id="QHT35179.1"/>
    </source>
</evidence>
<reference evidence="2" key="1">
    <citation type="journal article" date="2020" name="Nature">
        <title>Giant virus diversity and host interactions through global metagenomics.</title>
        <authorList>
            <person name="Schulz F."/>
            <person name="Roux S."/>
            <person name="Paez-Espino D."/>
            <person name="Jungbluth S."/>
            <person name="Walsh D.A."/>
            <person name="Denef V.J."/>
            <person name="McMahon K.D."/>
            <person name="Konstantinidis K.T."/>
            <person name="Eloe-Fadrosh E.A."/>
            <person name="Kyrpides N.C."/>
            <person name="Woyke T."/>
        </authorList>
    </citation>
    <scope>NUCLEOTIDE SEQUENCE</scope>
    <source>
        <strain evidence="2">GVMAG-M-3300009180-1</strain>
    </source>
</reference>
<proteinExistence type="predicted"/>
<sequence>MTSLNVVSLIENTNITKLSGTYNNKLLKRIKDHFTESQQQLFVTSFYCYLNYHQTTDFVIDLDNVWEWLGFNQKYGAKRVLERHFNIDTDYKNLLPRSGEQDGNNHGGHNKEIIMLNIKTFKLFCIKAGTQKANELHEYFIKLEEILHEVIQEESDELKKQLEQKGNQILDIENRNKESYTKLLKEKELDRQKILLAEYDKDISIVYIVKVKTYENGTYVIKIGESRRGITNRFAEHKSKFDEALLLDCFAVNRSKDFESFIHNHENVKANQVTNLEGHANEVELFLVGRNLTYLMLTNIIKNNVKYFDGSSIEQLRLENENLKLMTEYNGTSTNAFLTELVEMNKLLLNKVNGLERTIAELSSTINRVPAKTVTGFNTPLVTLGPRLQKINPETFQLIHVYETVSECMNENNKIKRPSLSKAISENTVYEGFRWLLVDRNLDATKITTIEPTKATIAKSPGYIAKLNPEKTEILNVYLDRKTASLNNGYESTSALDIPVKQFKVSRGYYYLLYDNCDDNLKNNFTNKYGEPLLYKDGVGQYNSENQLVNSFACKYDCIRILKISDKTLAKALDKGQLYEGHYYRQIGSKLQMP</sequence>
<dbReference type="InterPro" id="IPR003647">
    <property type="entry name" value="Intron_nuc_1_rpt"/>
</dbReference>
<dbReference type="EMBL" id="MN739014">
    <property type="protein sequence ID" value="QHT35179.1"/>
    <property type="molecule type" value="Genomic_DNA"/>
</dbReference>
<dbReference type="SMART" id="SM00497">
    <property type="entry name" value="IENR1"/>
    <property type="match status" value="2"/>
</dbReference>
<feature type="coiled-coil region" evidence="1">
    <location>
        <begin position="148"/>
        <end position="175"/>
    </location>
</feature>
<evidence type="ECO:0008006" key="3">
    <source>
        <dbReference type="Google" id="ProtNLM"/>
    </source>
</evidence>
<name>A0A6C0F3P8_9ZZZZ</name>
<dbReference type="AlphaFoldDB" id="A0A6C0F3P8"/>
<organism evidence="2">
    <name type="scientific">viral metagenome</name>
    <dbReference type="NCBI Taxonomy" id="1070528"/>
    <lineage>
        <taxon>unclassified sequences</taxon>
        <taxon>metagenomes</taxon>
        <taxon>organismal metagenomes</taxon>
    </lineage>
</organism>
<protein>
    <recommendedName>
        <fullName evidence="3">MSV199 domain-containing protein</fullName>
    </recommendedName>
</protein>